<proteinExistence type="predicted"/>
<dbReference type="InterPro" id="IPR016195">
    <property type="entry name" value="Pol/histidinol_Pase-like"/>
</dbReference>
<dbReference type="PANTHER" id="PTHR40084">
    <property type="entry name" value="PHOSPHOHYDROLASE, PHP FAMILY"/>
    <property type="match status" value="1"/>
</dbReference>
<evidence type="ECO:0000313" key="2">
    <source>
        <dbReference type="Proteomes" id="UP000634529"/>
    </source>
</evidence>
<dbReference type="InterPro" id="IPR010994">
    <property type="entry name" value="RuvA_2-like"/>
</dbReference>
<dbReference type="SUPFAM" id="SSF89550">
    <property type="entry name" value="PHP domain-like"/>
    <property type="match status" value="1"/>
</dbReference>
<name>A0ABR9AUK6_9BACL</name>
<protein>
    <submittedName>
        <fullName evidence="1">TIGR00375 family protein</fullName>
    </submittedName>
</protein>
<dbReference type="EMBL" id="JACYTN010000002">
    <property type="protein sequence ID" value="MBD8497697.1"/>
    <property type="molecule type" value="Genomic_DNA"/>
</dbReference>
<dbReference type="Gene3D" id="1.10.150.20">
    <property type="entry name" value="5' to 3' exonuclease, C-terminal subdomain"/>
    <property type="match status" value="1"/>
</dbReference>
<dbReference type="Proteomes" id="UP000634529">
    <property type="component" value="Unassembled WGS sequence"/>
</dbReference>
<dbReference type="Gene3D" id="3.20.20.140">
    <property type="entry name" value="Metal-dependent hydrolases"/>
    <property type="match status" value="1"/>
</dbReference>
<dbReference type="PANTHER" id="PTHR40084:SF1">
    <property type="entry name" value="PHOSPHOTRANSFERASE"/>
    <property type="match status" value="1"/>
</dbReference>
<reference evidence="1 2" key="1">
    <citation type="submission" date="2020-09" db="EMBL/GenBank/DDBJ databases">
        <title>Paenibacillus sp. CAU 1523 isolated from sand of Haeundae Beach.</title>
        <authorList>
            <person name="Kim W."/>
        </authorList>
    </citation>
    <scope>NUCLEOTIDE SEQUENCE [LARGE SCALE GENOMIC DNA]</scope>
    <source>
        <strain evidence="1 2">CAU 1523</strain>
    </source>
</reference>
<evidence type="ECO:0000313" key="1">
    <source>
        <dbReference type="EMBL" id="MBD8497697.1"/>
    </source>
</evidence>
<organism evidence="1 2">
    <name type="scientific">Paenibacillus arenosi</name>
    <dbReference type="NCBI Taxonomy" id="2774142"/>
    <lineage>
        <taxon>Bacteria</taxon>
        <taxon>Bacillati</taxon>
        <taxon>Bacillota</taxon>
        <taxon>Bacilli</taxon>
        <taxon>Bacillales</taxon>
        <taxon>Paenibacillaceae</taxon>
        <taxon>Paenibacillus</taxon>
    </lineage>
</organism>
<comment type="caution">
    <text evidence="1">The sequence shown here is derived from an EMBL/GenBank/DDBJ whole genome shotgun (WGS) entry which is preliminary data.</text>
</comment>
<dbReference type="SUPFAM" id="SSF47781">
    <property type="entry name" value="RuvA domain 2-like"/>
    <property type="match status" value="1"/>
</dbReference>
<dbReference type="RefSeq" id="WP_192024089.1">
    <property type="nucleotide sequence ID" value="NZ_JACYTN010000002.1"/>
</dbReference>
<gene>
    <name evidence="1" type="ORF">IFO66_05190</name>
</gene>
<dbReference type="CDD" id="cd19067">
    <property type="entry name" value="PfuEndoQ-like"/>
    <property type="match status" value="1"/>
</dbReference>
<sequence>MKLNLSTYYADLHVHIGATSEGRPVKISASRNLTFEAIAREAADRKGIDLIGIIDAQSPGVLADIDRLIARGEMEELPEGGIRYKNTTILLGSEIEIKPSGKGTAHVLCYMPSLDAMKHFSRWMSAHMRNIHLSTQRIYVEAEQLQQEVAAYGGVFVPAHIFTPHKSIYGSCTNRMEEVLDMQLVDAVEVGLSADRDMAARISELDPYTLLTNSDAHSLSKIGREYNSFVMAEPNFAEWCKVLRKREGRGVAANYGLNPRLGKYHRTTCGNGHLLADGVHSSGNHMSHPCSTCGSKVVIGGVYDRIATIADRSVEEAARPDRTPYIHQVPLEYLPGVGPSTMRKMLQQFGTEMNILHRASTEDLCAVVGDKIAQLIQAARTGTLELRSGGGGTYGGVMNTKK</sequence>
<keyword evidence="2" id="KW-1185">Reference proteome</keyword>
<accession>A0ABR9AUK6</accession>
<dbReference type="Pfam" id="PF13263">
    <property type="entry name" value="PHP_C"/>
    <property type="match status" value="1"/>
</dbReference>